<keyword evidence="2" id="KW-1185">Reference proteome</keyword>
<accession>A0A0C3PMW0</accession>
<proteinExistence type="predicted"/>
<dbReference type="EMBL" id="KN840486">
    <property type="protein sequence ID" value="KIP08043.1"/>
    <property type="molecule type" value="Genomic_DNA"/>
</dbReference>
<protein>
    <submittedName>
        <fullName evidence="1">Uncharacterized protein</fullName>
    </submittedName>
</protein>
<gene>
    <name evidence="1" type="ORF">PHLGIDRAFT_393985</name>
</gene>
<reference evidence="1 2" key="1">
    <citation type="journal article" date="2014" name="PLoS Genet.">
        <title>Analysis of the Phlebiopsis gigantea genome, transcriptome and secretome provides insight into its pioneer colonization strategies of wood.</title>
        <authorList>
            <person name="Hori C."/>
            <person name="Ishida T."/>
            <person name="Igarashi K."/>
            <person name="Samejima M."/>
            <person name="Suzuki H."/>
            <person name="Master E."/>
            <person name="Ferreira P."/>
            <person name="Ruiz-Duenas F.J."/>
            <person name="Held B."/>
            <person name="Canessa P."/>
            <person name="Larrondo L.F."/>
            <person name="Schmoll M."/>
            <person name="Druzhinina I.S."/>
            <person name="Kubicek C.P."/>
            <person name="Gaskell J.A."/>
            <person name="Kersten P."/>
            <person name="St John F."/>
            <person name="Glasner J."/>
            <person name="Sabat G."/>
            <person name="Splinter BonDurant S."/>
            <person name="Syed K."/>
            <person name="Yadav J."/>
            <person name="Mgbeahuruike A.C."/>
            <person name="Kovalchuk A."/>
            <person name="Asiegbu F.O."/>
            <person name="Lackner G."/>
            <person name="Hoffmeister D."/>
            <person name="Rencoret J."/>
            <person name="Gutierrez A."/>
            <person name="Sun H."/>
            <person name="Lindquist E."/>
            <person name="Barry K."/>
            <person name="Riley R."/>
            <person name="Grigoriev I.V."/>
            <person name="Henrissat B."/>
            <person name="Kues U."/>
            <person name="Berka R.M."/>
            <person name="Martinez A.T."/>
            <person name="Covert S.F."/>
            <person name="Blanchette R.A."/>
            <person name="Cullen D."/>
        </authorList>
    </citation>
    <scope>NUCLEOTIDE SEQUENCE [LARGE SCALE GENOMIC DNA]</scope>
    <source>
        <strain evidence="1 2">11061_1 CR5-6</strain>
    </source>
</reference>
<dbReference type="AlphaFoldDB" id="A0A0C3PMW0"/>
<sequence>MLCSSFSFPAPSDVWIYNMALSTRLLLLALACTLLNGCVSVLAQELQSNSSQNIPRDMTNAMRLARGLPLKKPQFHRREKRGHSSVAYAAATQTSSSAAPASTPTAESGCDLVSGTIKVTSADGSLNGYVSSPNEEGLYGYCEEVSKAVTFTYDSCGVSPLEITGEPVESEHAGYLV</sequence>
<name>A0A0C3PMW0_PHLG1</name>
<dbReference type="Proteomes" id="UP000053257">
    <property type="component" value="Unassembled WGS sequence"/>
</dbReference>
<organism evidence="1 2">
    <name type="scientific">Phlebiopsis gigantea (strain 11061_1 CR5-6)</name>
    <name type="common">White-rot fungus</name>
    <name type="synonym">Peniophora gigantea</name>
    <dbReference type="NCBI Taxonomy" id="745531"/>
    <lineage>
        <taxon>Eukaryota</taxon>
        <taxon>Fungi</taxon>
        <taxon>Dikarya</taxon>
        <taxon>Basidiomycota</taxon>
        <taxon>Agaricomycotina</taxon>
        <taxon>Agaricomycetes</taxon>
        <taxon>Polyporales</taxon>
        <taxon>Phanerochaetaceae</taxon>
        <taxon>Phlebiopsis</taxon>
    </lineage>
</organism>
<evidence type="ECO:0000313" key="1">
    <source>
        <dbReference type="EMBL" id="KIP08043.1"/>
    </source>
</evidence>
<dbReference type="OrthoDB" id="10484571at2759"/>
<dbReference type="HOGENOM" id="CLU_1518434_0_0_1"/>
<evidence type="ECO:0000313" key="2">
    <source>
        <dbReference type="Proteomes" id="UP000053257"/>
    </source>
</evidence>